<accession>A0ABX1JNB3</accession>
<dbReference type="EMBL" id="JAAZSR010000033">
    <property type="protein sequence ID" value="NKX49721.1"/>
    <property type="molecule type" value="Genomic_DNA"/>
</dbReference>
<organism evidence="1 2">
    <name type="scientific">Arthrobacter deserti</name>
    <dbReference type="NCBI Taxonomy" id="1742687"/>
    <lineage>
        <taxon>Bacteria</taxon>
        <taxon>Bacillati</taxon>
        <taxon>Actinomycetota</taxon>
        <taxon>Actinomycetes</taxon>
        <taxon>Micrococcales</taxon>
        <taxon>Micrococcaceae</taxon>
        <taxon>Arthrobacter</taxon>
    </lineage>
</organism>
<evidence type="ECO:0000313" key="1">
    <source>
        <dbReference type="EMBL" id="NKX49721.1"/>
    </source>
</evidence>
<proteinExistence type="predicted"/>
<reference evidence="1 2" key="1">
    <citation type="submission" date="2020-04" db="EMBL/GenBank/DDBJ databases">
        <authorList>
            <person name="Liu S."/>
        </authorList>
    </citation>
    <scope>NUCLEOTIDE SEQUENCE [LARGE SCALE GENOMIC DNA]</scope>
    <source>
        <strain evidence="1 2">CGMCC 1.15091</strain>
    </source>
</reference>
<sequence length="85" mass="9468">MKLVIDARFTRVDQLDGISRFGANLIAATARLADVTMLVSDERQLAWLPDVPWVKINSPLSPAELFVARRVNRLGADVVFCPMQT</sequence>
<feature type="non-terminal residue" evidence="1">
    <location>
        <position position="85"/>
    </location>
</feature>
<gene>
    <name evidence="1" type="ORF">HER39_03850</name>
</gene>
<name>A0ABX1JNB3_9MICC</name>
<keyword evidence="2" id="KW-1185">Reference proteome</keyword>
<evidence type="ECO:0000313" key="2">
    <source>
        <dbReference type="Proteomes" id="UP000523795"/>
    </source>
</evidence>
<dbReference type="Proteomes" id="UP000523795">
    <property type="component" value="Unassembled WGS sequence"/>
</dbReference>
<comment type="caution">
    <text evidence="1">The sequence shown here is derived from an EMBL/GenBank/DDBJ whole genome shotgun (WGS) entry which is preliminary data.</text>
</comment>
<protein>
    <submittedName>
        <fullName evidence="1">Glycosyltransferase family 1 protein</fullName>
    </submittedName>
</protein>